<evidence type="ECO:0000313" key="3">
    <source>
        <dbReference type="Proteomes" id="UP000081671"/>
    </source>
</evidence>
<dbReference type="GO" id="GO:0005634">
    <property type="term" value="C:nucleus"/>
    <property type="evidence" value="ECO:0007669"/>
    <property type="project" value="TreeGrafter"/>
</dbReference>
<protein>
    <submittedName>
        <fullName evidence="4">Transcription factor RelB-like</fullName>
    </submittedName>
</protein>
<dbReference type="GO" id="GO:0033554">
    <property type="term" value="P:cellular response to stress"/>
    <property type="evidence" value="ECO:0007669"/>
    <property type="project" value="TreeGrafter"/>
</dbReference>
<dbReference type="Pfam" id="PF16181">
    <property type="entry name" value="RelB_transactiv"/>
    <property type="match status" value="1"/>
</dbReference>
<organism evidence="3 4">
    <name type="scientific">Dipodomys ordii</name>
    <name type="common">Ord's kangaroo rat</name>
    <dbReference type="NCBI Taxonomy" id="10020"/>
    <lineage>
        <taxon>Eukaryota</taxon>
        <taxon>Metazoa</taxon>
        <taxon>Chordata</taxon>
        <taxon>Craniata</taxon>
        <taxon>Vertebrata</taxon>
        <taxon>Euteleostomi</taxon>
        <taxon>Mammalia</taxon>
        <taxon>Eutheria</taxon>
        <taxon>Euarchontoglires</taxon>
        <taxon>Glires</taxon>
        <taxon>Rodentia</taxon>
        <taxon>Castorimorpha</taxon>
        <taxon>Heteromyidae</taxon>
        <taxon>Dipodomyinae</taxon>
        <taxon>Dipodomys</taxon>
    </lineage>
</organism>
<dbReference type="GeneID" id="106002444"/>
<dbReference type="GO" id="GO:0005737">
    <property type="term" value="C:cytoplasm"/>
    <property type="evidence" value="ECO:0007669"/>
    <property type="project" value="InterPro"/>
</dbReference>
<dbReference type="KEGG" id="dord:106002444"/>
<sequence>SGASARQECGFILRNSGVCLEDAEWGSGWLRIPPQPLPCLPTEDISVVFSTVSWEGRADFSQADVHRQIAIVFKTPPYEDLEISEPVTVNVFLQRLTDGVCSEPLPFTYLPRDHDSYGVDKKRKRGMPDVLGELSSSDPHGIESKRRKKKPAFLDHFLPGHSS</sequence>
<dbReference type="PRINTS" id="PR00057">
    <property type="entry name" value="NFKBTNSCPFCT"/>
</dbReference>
<dbReference type="GO" id="GO:0006954">
    <property type="term" value="P:inflammatory response"/>
    <property type="evidence" value="ECO:0007669"/>
    <property type="project" value="TreeGrafter"/>
</dbReference>
<reference evidence="4" key="1">
    <citation type="submission" date="2025-08" db="UniProtKB">
        <authorList>
            <consortium name="RefSeq"/>
        </authorList>
    </citation>
    <scope>IDENTIFICATION</scope>
    <source>
        <tissue evidence="4">Kidney</tissue>
    </source>
</reference>
<keyword evidence="3" id="KW-1185">Reference proteome</keyword>
<dbReference type="InterPro" id="IPR032400">
    <property type="entry name" value="RelB_transact"/>
</dbReference>
<dbReference type="SUPFAM" id="SSF81296">
    <property type="entry name" value="E set domains"/>
    <property type="match status" value="1"/>
</dbReference>
<dbReference type="GO" id="GO:0000978">
    <property type="term" value="F:RNA polymerase II cis-regulatory region sequence-specific DNA binding"/>
    <property type="evidence" value="ECO:0007669"/>
    <property type="project" value="TreeGrafter"/>
</dbReference>
<dbReference type="PANTHER" id="PTHR24169">
    <property type="entry name" value="NUCLEAR FACTOR NF-KAPPA-B PROTEIN"/>
    <property type="match status" value="1"/>
</dbReference>
<dbReference type="PANTHER" id="PTHR24169:SF18">
    <property type="entry name" value="TRANSCRIPTION FACTOR RELB"/>
    <property type="match status" value="1"/>
</dbReference>
<dbReference type="InterPro" id="IPR032397">
    <property type="entry name" value="RHD_dimer"/>
</dbReference>
<dbReference type="GO" id="GO:0000981">
    <property type="term" value="F:DNA-binding transcription factor activity, RNA polymerase II-specific"/>
    <property type="evidence" value="ECO:0007669"/>
    <property type="project" value="TreeGrafter"/>
</dbReference>
<dbReference type="InterPro" id="IPR000451">
    <property type="entry name" value="NFkB/Dor"/>
</dbReference>
<gene>
    <name evidence="4" type="primary">LOC106002444</name>
</gene>
<proteinExistence type="predicted"/>
<name>A0A1S3GWX8_DIPOR</name>
<dbReference type="GO" id="GO:0045087">
    <property type="term" value="P:innate immune response"/>
    <property type="evidence" value="ECO:0007669"/>
    <property type="project" value="TreeGrafter"/>
</dbReference>
<dbReference type="Proteomes" id="UP000081671">
    <property type="component" value="Unplaced"/>
</dbReference>
<feature type="region of interest" description="Disordered" evidence="1">
    <location>
        <begin position="118"/>
        <end position="163"/>
    </location>
</feature>
<dbReference type="InterPro" id="IPR002909">
    <property type="entry name" value="IPT_dom"/>
</dbReference>
<dbReference type="InterPro" id="IPR013783">
    <property type="entry name" value="Ig-like_fold"/>
</dbReference>
<dbReference type="RefSeq" id="XP_012892774.1">
    <property type="nucleotide sequence ID" value="XM_013037320.1"/>
</dbReference>
<dbReference type="AlphaFoldDB" id="A0A1S3GWX8"/>
<dbReference type="GO" id="GO:0045944">
    <property type="term" value="P:positive regulation of transcription by RNA polymerase II"/>
    <property type="evidence" value="ECO:0007669"/>
    <property type="project" value="TreeGrafter"/>
</dbReference>
<dbReference type="GO" id="GO:0034097">
    <property type="term" value="P:response to cytokine"/>
    <property type="evidence" value="ECO:0007669"/>
    <property type="project" value="TreeGrafter"/>
</dbReference>
<dbReference type="GO" id="GO:0007249">
    <property type="term" value="P:canonical NF-kappaB signal transduction"/>
    <property type="evidence" value="ECO:0007669"/>
    <property type="project" value="TreeGrafter"/>
</dbReference>
<evidence type="ECO:0000256" key="1">
    <source>
        <dbReference type="SAM" id="MobiDB-lite"/>
    </source>
</evidence>
<feature type="non-terminal residue" evidence="4">
    <location>
        <position position="1"/>
    </location>
</feature>
<dbReference type="SMART" id="SM00429">
    <property type="entry name" value="IPT"/>
    <property type="match status" value="1"/>
</dbReference>
<dbReference type="InParanoid" id="A0A1S3GWX8"/>
<feature type="non-terminal residue" evidence="4">
    <location>
        <position position="163"/>
    </location>
</feature>
<evidence type="ECO:0000313" key="4">
    <source>
        <dbReference type="RefSeq" id="XP_012892774.1"/>
    </source>
</evidence>
<feature type="domain" description="IPT/TIG" evidence="2">
    <location>
        <begin position="1"/>
        <end position="110"/>
    </location>
</feature>
<accession>A0A1S3GWX8</accession>
<dbReference type="GO" id="GO:0038061">
    <property type="term" value="P:non-canonical NF-kappaB signal transduction"/>
    <property type="evidence" value="ECO:0007669"/>
    <property type="project" value="TreeGrafter"/>
</dbReference>
<dbReference type="InterPro" id="IPR014756">
    <property type="entry name" value="Ig_E-set"/>
</dbReference>
<dbReference type="Pfam" id="PF16179">
    <property type="entry name" value="RHD_dimer"/>
    <property type="match status" value="1"/>
</dbReference>
<dbReference type="OrthoDB" id="7881762at2759"/>
<dbReference type="Gene3D" id="2.60.40.10">
    <property type="entry name" value="Immunoglobulins"/>
    <property type="match status" value="1"/>
</dbReference>
<evidence type="ECO:0000259" key="2">
    <source>
        <dbReference type="SMART" id="SM00429"/>
    </source>
</evidence>